<dbReference type="InterPro" id="IPR011991">
    <property type="entry name" value="ArsR-like_HTH"/>
</dbReference>
<protein>
    <submittedName>
        <fullName evidence="1">Transcriptional regulator</fullName>
    </submittedName>
</protein>
<comment type="caution">
    <text evidence="1">The sequence shown here is derived from an EMBL/GenBank/DDBJ whole genome shotgun (WGS) entry which is preliminary data.</text>
</comment>
<dbReference type="InterPro" id="IPR036390">
    <property type="entry name" value="WH_DNA-bd_sf"/>
</dbReference>
<dbReference type="Pfam" id="PF12840">
    <property type="entry name" value="HTH_20"/>
    <property type="match status" value="1"/>
</dbReference>
<keyword evidence="2" id="KW-1185">Reference proteome</keyword>
<dbReference type="AlphaFoldDB" id="A0A511DGS2"/>
<dbReference type="Proteomes" id="UP000321685">
    <property type="component" value="Unassembled WGS sequence"/>
</dbReference>
<dbReference type="Gene3D" id="1.10.10.10">
    <property type="entry name" value="Winged helix-like DNA-binding domain superfamily/Winged helix DNA-binding domain"/>
    <property type="match status" value="1"/>
</dbReference>
<dbReference type="SUPFAM" id="SSF46785">
    <property type="entry name" value="Winged helix' DNA-binding domain"/>
    <property type="match status" value="1"/>
</dbReference>
<dbReference type="CDD" id="cd00090">
    <property type="entry name" value="HTH_ARSR"/>
    <property type="match status" value="1"/>
</dbReference>
<dbReference type="InterPro" id="IPR036388">
    <property type="entry name" value="WH-like_DNA-bd_sf"/>
</dbReference>
<accession>A0A511DGS2</accession>
<dbReference type="OrthoDB" id="3399802at2"/>
<name>A0A511DGS2_9PSEU</name>
<organism evidence="1 2">
    <name type="scientific">Pseudonocardia sulfidoxydans NBRC 16205</name>
    <dbReference type="NCBI Taxonomy" id="1223511"/>
    <lineage>
        <taxon>Bacteria</taxon>
        <taxon>Bacillati</taxon>
        <taxon>Actinomycetota</taxon>
        <taxon>Actinomycetes</taxon>
        <taxon>Pseudonocardiales</taxon>
        <taxon>Pseudonocardiaceae</taxon>
        <taxon>Pseudonocardia</taxon>
    </lineage>
</organism>
<dbReference type="EMBL" id="BJVJ01000026">
    <property type="protein sequence ID" value="GEL23976.1"/>
    <property type="molecule type" value="Genomic_DNA"/>
</dbReference>
<dbReference type="RefSeq" id="WP_147108078.1">
    <property type="nucleotide sequence ID" value="NZ_BJVJ01000026.1"/>
</dbReference>
<evidence type="ECO:0000313" key="1">
    <source>
        <dbReference type="EMBL" id="GEL23976.1"/>
    </source>
</evidence>
<reference evidence="1 2" key="1">
    <citation type="submission" date="2019-07" db="EMBL/GenBank/DDBJ databases">
        <title>Whole genome shotgun sequence of Pseudonocardia sulfidoxydans NBRC 16205.</title>
        <authorList>
            <person name="Hosoyama A."/>
            <person name="Uohara A."/>
            <person name="Ohji S."/>
            <person name="Ichikawa N."/>
        </authorList>
    </citation>
    <scope>NUCLEOTIDE SEQUENCE [LARGE SCALE GENOMIC DNA]</scope>
    <source>
        <strain evidence="1 2">NBRC 16205</strain>
    </source>
</reference>
<proteinExistence type="predicted"/>
<evidence type="ECO:0000313" key="2">
    <source>
        <dbReference type="Proteomes" id="UP000321685"/>
    </source>
</evidence>
<gene>
    <name evidence="1" type="ORF">PSU4_29300</name>
</gene>
<sequence length="220" mass="23071">MSPRHVSTRRDEILAALRAADEPLGIAELAETLALHPNTVRFHLDALLDAGRVERVTAPPAGPGRPALLFRAHRGMDPAGPRSYRLLAAALADGLAAGPGPGAAAQAAGRAWGGRLVGATEPRSRDDAIRSMVALLDDIGFAPAWPAPGGHDQRIGLRHCPFLELAETRADVVCPLHLGLMQGAMSALGAPVTVDRLDPFAADDLCLAHLSPTDPREDGR</sequence>